<sequence length="306" mass="33756">MKFTIYQESRPGKRPSNQDRIAYCYSRDALLMVIADGMGGHLHGEVAAQIAAQYITQTFQREAQPVVQDPVLFLSHVMTNAHHAILDYAFDKHLPEAPRTTTVVCLIQNGLAHWAHAGDSRLYLIRNGEVEAQTKDHSRVQLMMDQGLLDAEGAAQHPGRNRIYSCLGGNHAPQIEFSRPTPLYSGDVLLLCTDGVWGPLGTEELVKRYTAPKNLMKETPRVLDAAEVAAGAHADNLSLISLVWHDDFAEELPEVVSTQTMAVSSFTTQMESFDRSVGSGSPDLSDEEIEQAIREINVAIKKFSSS</sequence>
<dbReference type="InterPro" id="IPR036457">
    <property type="entry name" value="PPM-type-like_dom_sf"/>
</dbReference>
<dbReference type="Gene3D" id="3.60.40.10">
    <property type="entry name" value="PPM-type phosphatase domain"/>
    <property type="match status" value="1"/>
</dbReference>
<keyword evidence="3" id="KW-1185">Reference proteome</keyword>
<evidence type="ECO:0000313" key="2">
    <source>
        <dbReference type="EMBL" id="QID16442.1"/>
    </source>
</evidence>
<dbReference type="GO" id="GO:0004722">
    <property type="term" value="F:protein serine/threonine phosphatase activity"/>
    <property type="evidence" value="ECO:0007669"/>
    <property type="project" value="InterPro"/>
</dbReference>
<name>A0A6C1AYJ9_9RHOO</name>
<dbReference type="PANTHER" id="PTHR13832:SF827">
    <property type="entry name" value="PROTEIN PHOSPHATASE 1L"/>
    <property type="match status" value="1"/>
</dbReference>
<dbReference type="KEGG" id="azq:G3580_01640"/>
<reference evidence="2 3" key="1">
    <citation type="submission" date="2020-02" db="EMBL/GenBank/DDBJ databases">
        <title>Nitrogenibacter mangrovi gen. nov., sp. nov. isolated from mangrove sediment, a denitrifying betaproteobacterium.</title>
        <authorList>
            <person name="Liao H."/>
            <person name="Tian Y."/>
        </authorList>
    </citation>
    <scope>NUCLEOTIDE SEQUENCE [LARGE SCALE GENOMIC DNA]</scope>
    <source>
        <strain evidence="2 3">M9-3-2</strain>
    </source>
</reference>
<gene>
    <name evidence="2" type="ORF">G3580_01640</name>
</gene>
<dbReference type="AlphaFoldDB" id="A0A6C1AYJ9"/>
<dbReference type="SUPFAM" id="SSF81606">
    <property type="entry name" value="PP2C-like"/>
    <property type="match status" value="1"/>
</dbReference>
<dbReference type="Pfam" id="PF13672">
    <property type="entry name" value="PP2C_2"/>
    <property type="match status" value="1"/>
</dbReference>
<dbReference type="RefSeq" id="WP_173763610.1">
    <property type="nucleotide sequence ID" value="NZ_CP048836.1"/>
</dbReference>
<proteinExistence type="predicted"/>
<protein>
    <submittedName>
        <fullName evidence="2">Serine/threonine-protein phosphatase</fullName>
    </submittedName>
</protein>
<dbReference type="PANTHER" id="PTHR13832">
    <property type="entry name" value="PROTEIN PHOSPHATASE 2C"/>
    <property type="match status" value="1"/>
</dbReference>
<dbReference type="InterPro" id="IPR001932">
    <property type="entry name" value="PPM-type_phosphatase-like_dom"/>
</dbReference>
<dbReference type="SMART" id="SM00331">
    <property type="entry name" value="PP2C_SIG"/>
    <property type="match status" value="1"/>
</dbReference>
<evidence type="ECO:0000313" key="3">
    <source>
        <dbReference type="Proteomes" id="UP000501991"/>
    </source>
</evidence>
<dbReference type="EMBL" id="CP048836">
    <property type="protein sequence ID" value="QID16442.1"/>
    <property type="molecule type" value="Genomic_DNA"/>
</dbReference>
<dbReference type="SMART" id="SM00332">
    <property type="entry name" value="PP2Cc"/>
    <property type="match status" value="1"/>
</dbReference>
<dbReference type="InterPro" id="IPR015655">
    <property type="entry name" value="PP2C"/>
</dbReference>
<evidence type="ECO:0000259" key="1">
    <source>
        <dbReference type="PROSITE" id="PS51746"/>
    </source>
</evidence>
<accession>A0A6C1AYJ9</accession>
<dbReference type="PROSITE" id="PS51746">
    <property type="entry name" value="PPM_2"/>
    <property type="match status" value="1"/>
</dbReference>
<dbReference type="CDD" id="cd00143">
    <property type="entry name" value="PP2Cc"/>
    <property type="match status" value="1"/>
</dbReference>
<feature type="domain" description="PPM-type phosphatase" evidence="1">
    <location>
        <begin position="4"/>
        <end position="244"/>
    </location>
</feature>
<dbReference type="Proteomes" id="UP000501991">
    <property type="component" value="Chromosome"/>
</dbReference>
<organism evidence="2 3">
    <name type="scientific">Nitrogeniibacter mangrovi</name>
    <dbReference type="NCBI Taxonomy" id="2016596"/>
    <lineage>
        <taxon>Bacteria</taxon>
        <taxon>Pseudomonadati</taxon>
        <taxon>Pseudomonadota</taxon>
        <taxon>Betaproteobacteria</taxon>
        <taxon>Rhodocyclales</taxon>
        <taxon>Zoogloeaceae</taxon>
        <taxon>Nitrogeniibacter</taxon>
    </lineage>
</organism>